<feature type="transmembrane region" description="Helical" evidence="2">
    <location>
        <begin position="633"/>
        <end position="653"/>
    </location>
</feature>
<feature type="transmembrane region" description="Helical" evidence="2">
    <location>
        <begin position="332"/>
        <end position="352"/>
    </location>
</feature>
<dbReference type="EMBL" id="BLQM01000095">
    <property type="protein sequence ID" value="GMH62915.1"/>
    <property type="molecule type" value="Genomic_DNA"/>
</dbReference>
<accession>A0A9W7E2J0</accession>
<dbReference type="Proteomes" id="UP001162640">
    <property type="component" value="Unassembled WGS sequence"/>
</dbReference>
<keyword evidence="2" id="KW-0812">Transmembrane</keyword>
<feature type="transmembrane region" description="Helical" evidence="2">
    <location>
        <begin position="451"/>
        <end position="471"/>
    </location>
</feature>
<evidence type="ECO:0000256" key="2">
    <source>
        <dbReference type="SAM" id="Phobius"/>
    </source>
</evidence>
<evidence type="ECO:0000313" key="3">
    <source>
        <dbReference type="EMBL" id="GMH62915.1"/>
    </source>
</evidence>
<organism evidence="3 4">
    <name type="scientific">Triparma laevis f. inornata</name>
    <dbReference type="NCBI Taxonomy" id="1714386"/>
    <lineage>
        <taxon>Eukaryota</taxon>
        <taxon>Sar</taxon>
        <taxon>Stramenopiles</taxon>
        <taxon>Ochrophyta</taxon>
        <taxon>Bolidophyceae</taxon>
        <taxon>Parmales</taxon>
        <taxon>Triparmaceae</taxon>
        <taxon>Triparma</taxon>
    </lineage>
</organism>
<feature type="transmembrane region" description="Helical" evidence="2">
    <location>
        <begin position="665"/>
        <end position="686"/>
    </location>
</feature>
<feature type="transmembrane region" description="Helical" evidence="2">
    <location>
        <begin position="364"/>
        <end position="386"/>
    </location>
</feature>
<feature type="compositionally biased region" description="Polar residues" evidence="1">
    <location>
        <begin position="1"/>
        <end position="12"/>
    </location>
</feature>
<gene>
    <name evidence="3" type="ORF">TL16_g03586</name>
</gene>
<protein>
    <recommendedName>
        <fullName evidence="5">Transmembrane protein</fullName>
    </recommendedName>
</protein>
<keyword evidence="2" id="KW-0472">Membrane</keyword>
<evidence type="ECO:0000256" key="1">
    <source>
        <dbReference type="SAM" id="MobiDB-lite"/>
    </source>
</evidence>
<feature type="transmembrane region" description="Helical" evidence="2">
    <location>
        <begin position="180"/>
        <end position="199"/>
    </location>
</feature>
<feature type="compositionally biased region" description="Acidic residues" evidence="1">
    <location>
        <begin position="89"/>
        <end position="98"/>
    </location>
</feature>
<feature type="transmembrane region" description="Helical" evidence="2">
    <location>
        <begin position="149"/>
        <end position="168"/>
    </location>
</feature>
<dbReference type="AlphaFoldDB" id="A0A9W7E2J0"/>
<feature type="transmembrane region" description="Helical" evidence="2">
    <location>
        <begin position="117"/>
        <end position="137"/>
    </location>
</feature>
<reference evidence="4" key="1">
    <citation type="journal article" date="2023" name="Commun. Biol.">
        <title>Genome analysis of Parmales, the sister group of diatoms, reveals the evolutionary specialization of diatoms from phago-mixotrophs to photoautotrophs.</title>
        <authorList>
            <person name="Ban H."/>
            <person name="Sato S."/>
            <person name="Yoshikawa S."/>
            <person name="Yamada K."/>
            <person name="Nakamura Y."/>
            <person name="Ichinomiya M."/>
            <person name="Sato N."/>
            <person name="Blanc-Mathieu R."/>
            <person name="Endo H."/>
            <person name="Kuwata A."/>
            <person name="Ogata H."/>
        </authorList>
    </citation>
    <scope>NUCLEOTIDE SEQUENCE [LARGE SCALE GENOMIC DNA]</scope>
</reference>
<feature type="region of interest" description="Disordered" evidence="1">
    <location>
        <begin position="1"/>
        <end position="111"/>
    </location>
</feature>
<feature type="transmembrane region" description="Helical" evidence="2">
    <location>
        <begin position="246"/>
        <end position="267"/>
    </location>
</feature>
<keyword evidence="2" id="KW-1133">Transmembrane helix</keyword>
<proteinExistence type="predicted"/>
<feature type="transmembrane region" description="Helical" evidence="2">
    <location>
        <begin position="422"/>
        <end position="445"/>
    </location>
</feature>
<evidence type="ECO:0008006" key="5">
    <source>
        <dbReference type="Google" id="ProtNLM"/>
    </source>
</evidence>
<name>A0A9W7E2J0_9STRA</name>
<sequence>MFECKMSSSSLSGVRPGEVENEESVGGPTPSENVRPLDVPPGEVVDEGSVRNLSSPPDVPDVEETEPPTHGEVVNEGSVRNSSSPPDVPDVEETEEEPNSNTTTVSISPPGHVTECATVHSVLMVCITTGYTSLYAYFAHTSDEKVYKFWTWIIIPMAVTAMAISFAFKPRREDRAHTIFLVLQFVVFSFVTEFLNVVGEDFATSQIVMSSFRSLCWLALLKLGLKFRTNVAKLSDEDLSKFLTNDVILGGMFVGLGQLAFLMFASIQCDGNVDDWRECNRTLLSQGGLSFMVTLFTIIKLASGIVPKRILDKQMISPQKVLAMDLNAEEAVKAFALWVVAGCALYSLGNYGSEGEFGHENEKFAAYFVPTIGSGCLILTSVWQMFVIRGEMRREAEETGQLQLHQGQSISEDGMLVEGSSIWFSAGVLATTYASAVCGAAAVTMDKSYETLSSFSLPIVGLMYLGSVFCQPRKRSPKDMRKLRLHFICFAFIGEIGWAVYGLRIGYKVGWIILHFARLAAETLGFHFALKLRAAMGRLPDKELNTFLVDTLFKGGLQTLFSILFLTFRTTKCLFEKGSFKECSDTSFCSTTISVYLLAWWCTKLVQGSVRREWRNELNLSVEKIARMRDISLLRGVAGFLTGVTGVCAIFLFSMMSADDMDYTTITVVGFTGVTASFGVFVSESYSSLKAQRRRIELSESDRELVERATEIEEPVEEVSGDVEEYNGVKQVLNL</sequence>
<comment type="caution">
    <text evidence="3">The sequence shown here is derived from an EMBL/GenBank/DDBJ whole genome shotgun (WGS) entry which is preliminary data.</text>
</comment>
<evidence type="ECO:0000313" key="4">
    <source>
        <dbReference type="Proteomes" id="UP001162640"/>
    </source>
</evidence>
<feature type="transmembrane region" description="Helical" evidence="2">
    <location>
        <begin position="287"/>
        <end position="311"/>
    </location>
</feature>
<feature type="transmembrane region" description="Helical" evidence="2">
    <location>
        <begin position="483"/>
        <end position="503"/>
    </location>
</feature>